<name>A0A0X1SYC9_PSEAA</name>
<proteinExistence type="predicted"/>
<dbReference type="InterPro" id="IPR010297">
    <property type="entry name" value="DUF900_hydrolase"/>
</dbReference>
<gene>
    <name evidence="1" type="ORF">AWM79_05720</name>
</gene>
<dbReference type="SUPFAM" id="SSF53474">
    <property type="entry name" value="alpha/beta-Hydrolases"/>
    <property type="match status" value="1"/>
</dbReference>
<dbReference type="KEGG" id="pagb:AWM79_05720"/>
<dbReference type="Gene3D" id="3.40.50.1820">
    <property type="entry name" value="alpha/beta hydrolase"/>
    <property type="match status" value="1"/>
</dbReference>
<dbReference type="AlphaFoldDB" id="A0A0X1SYC9"/>
<evidence type="ECO:0000313" key="1">
    <source>
        <dbReference type="EMBL" id="AMB84831.1"/>
    </source>
</evidence>
<organism evidence="1 2">
    <name type="scientific">Pseudomonas agarici</name>
    <dbReference type="NCBI Taxonomy" id="46677"/>
    <lineage>
        <taxon>Bacteria</taxon>
        <taxon>Pseudomonadati</taxon>
        <taxon>Pseudomonadota</taxon>
        <taxon>Gammaproteobacteria</taxon>
        <taxon>Pseudomonadales</taxon>
        <taxon>Pseudomonadaceae</taxon>
        <taxon>Pseudomonas</taxon>
    </lineage>
</organism>
<evidence type="ECO:0008006" key="3">
    <source>
        <dbReference type="Google" id="ProtNLM"/>
    </source>
</evidence>
<dbReference type="PANTHER" id="PTHR36513:SF1">
    <property type="entry name" value="TRANSMEMBRANE PROTEIN"/>
    <property type="match status" value="1"/>
</dbReference>
<dbReference type="Pfam" id="PF05990">
    <property type="entry name" value="DUF900"/>
    <property type="match status" value="1"/>
</dbReference>
<dbReference type="Proteomes" id="UP000063229">
    <property type="component" value="Chromosome"/>
</dbReference>
<dbReference type="STRING" id="46677.AWM79_05720"/>
<protein>
    <recommendedName>
        <fullName evidence="3">Alpha/beta hydrolase</fullName>
    </recommendedName>
</protein>
<accession>A0A0X1SYC9</accession>
<sequence>MRTPEDLKLAAAILWLNIHSARATDRIVSSIGVYRIWQSAPADEFQNTLVFSLKTSSMVVLERLLAHLQDLRLSPQSDELLLRLNSMSEAQFSSYARTHSFKQVVRASITLPSEMVGSLGIDAADNYHSEPKAGRPTAGLETPDIRVKPLSQIHPAPFTSQGFGVTAPNATTHSVFFGTDRNHISSHLKAQFGDERTEEGITYGVAEVSIPHVHKEGSVERPTKRFRLFPTAENPNLHIVIHKVTARSLQDWIESAKVTDSDGLLFIHGFNVTFDEALWRTSQLCHDLKFSGRKFCYSWASCGRVLSYPTDEATIDWSVAHLREFLHTITQNLGLRRLHIIAHSMGNRALLAVLENWKHAAGETPISQIVLAAPDVDTGRFKQIAKVFGHYDQVTLYASRDDRAIKVSRAVKSLPRAGDANPPIVMTGLSTVDVTAVAGELFGLGHSYIAATSPVFRDLYYIIQEGLAPEKRAGVRKCDDGYYILS</sequence>
<reference evidence="1 2" key="1">
    <citation type="submission" date="2016-01" db="EMBL/GenBank/DDBJ databases">
        <authorList>
            <person name="McClelland M."/>
            <person name="Jain A."/>
            <person name="Saraogi P."/>
            <person name="Mendelson R."/>
            <person name="Westerman R."/>
            <person name="SanMiguel P."/>
            <person name="Csonka L."/>
        </authorList>
    </citation>
    <scope>NUCLEOTIDE SEQUENCE [LARGE SCALE GENOMIC DNA]</scope>
    <source>
        <strain evidence="1 2">NCPPB 2472</strain>
    </source>
</reference>
<dbReference type="EMBL" id="CP014135">
    <property type="protein sequence ID" value="AMB84831.1"/>
    <property type="molecule type" value="Genomic_DNA"/>
</dbReference>
<dbReference type="InterPro" id="IPR029058">
    <property type="entry name" value="AB_hydrolase_fold"/>
</dbReference>
<keyword evidence="2" id="KW-1185">Reference proteome</keyword>
<dbReference type="PANTHER" id="PTHR36513">
    <property type="entry name" value="ABC TRANSMEMBRANE TYPE-1 DOMAIN-CONTAINING PROTEIN"/>
    <property type="match status" value="1"/>
</dbReference>
<evidence type="ECO:0000313" key="2">
    <source>
        <dbReference type="Proteomes" id="UP000063229"/>
    </source>
</evidence>